<organism evidence="11 12">
    <name type="scientific">Acaromyces ingoldii</name>
    <dbReference type="NCBI Taxonomy" id="215250"/>
    <lineage>
        <taxon>Eukaryota</taxon>
        <taxon>Fungi</taxon>
        <taxon>Dikarya</taxon>
        <taxon>Basidiomycota</taxon>
        <taxon>Ustilaginomycotina</taxon>
        <taxon>Exobasidiomycetes</taxon>
        <taxon>Exobasidiales</taxon>
        <taxon>Cryptobasidiaceae</taxon>
        <taxon>Acaromyces</taxon>
    </lineage>
</organism>
<dbReference type="PANTHER" id="PTHR14110">
    <property type="entry name" value="MITOCHONDRIAL IMPORT INNER MEMBRANE TRANSLOCASE SUBUNIT TIM22"/>
    <property type="match status" value="1"/>
</dbReference>
<dbReference type="GO" id="GO:0042721">
    <property type="term" value="C:TIM22 mitochondrial import inner membrane insertion complex"/>
    <property type="evidence" value="ECO:0007669"/>
    <property type="project" value="UniProtKB-UniRule"/>
</dbReference>
<dbReference type="Pfam" id="PF02466">
    <property type="entry name" value="Tim17"/>
    <property type="match status" value="1"/>
</dbReference>
<evidence type="ECO:0000256" key="6">
    <source>
        <dbReference type="ARBA" id="ARBA00022989"/>
    </source>
</evidence>
<keyword evidence="5 9" id="KW-0999">Mitochondrion inner membrane</keyword>
<dbReference type="GeneID" id="37046911"/>
<dbReference type="RefSeq" id="XP_025377413.1">
    <property type="nucleotide sequence ID" value="XM_025524995.1"/>
</dbReference>
<proteinExistence type="inferred from homology"/>
<evidence type="ECO:0000313" key="12">
    <source>
        <dbReference type="Proteomes" id="UP000245768"/>
    </source>
</evidence>
<evidence type="ECO:0000256" key="3">
    <source>
        <dbReference type="ARBA" id="ARBA00020722"/>
    </source>
</evidence>
<dbReference type="AlphaFoldDB" id="A0A316YR23"/>
<reference evidence="11 12" key="1">
    <citation type="journal article" date="2018" name="Mol. Biol. Evol.">
        <title>Broad Genomic Sampling Reveals a Smut Pathogenic Ancestry of the Fungal Clade Ustilaginomycotina.</title>
        <authorList>
            <person name="Kijpornyongpan T."/>
            <person name="Mondo S.J."/>
            <person name="Barry K."/>
            <person name="Sandor L."/>
            <person name="Lee J."/>
            <person name="Lipzen A."/>
            <person name="Pangilinan J."/>
            <person name="LaButti K."/>
            <person name="Hainaut M."/>
            <person name="Henrissat B."/>
            <person name="Grigoriev I.V."/>
            <person name="Spatafora J.W."/>
            <person name="Aime M.C."/>
        </authorList>
    </citation>
    <scope>NUCLEOTIDE SEQUENCE [LARGE SCALE GENOMIC DNA]</scope>
    <source>
        <strain evidence="11 12">MCA 4198</strain>
    </source>
</reference>
<dbReference type="InterPro" id="IPR039175">
    <property type="entry name" value="TIM22"/>
</dbReference>
<dbReference type="GO" id="GO:0045039">
    <property type="term" value="P:protein insertion into mitochondrial inner membrane"/>
    <property type="evidence" value="ECO:0007669"/>
    <property type="project" value="UniProtKB-UniRule"/>
</dbReference>
<keyword evidence="9" id="KW-0813">Transport</keyword>
<keyword evidence="9" id="KW-0811">Translocation</keyword>
<feature type="region of interest" description="Disordered" evidence="10">
    <location>
        <begin position="1"/>
        <end position="26"/>
    </location>
</feature>
<keyword evidence="7 9" id="KW-0496">Mitochondrion</keyword>
<evidence type="ECO:0000256" key="10">
    <source>
        <dbReference type="SAM" id="MobiDB-lite"/>
    </source>
</evidence>
<keyword evidence="4" id="KW-0812">Transmembrane</keyword>
<dbReference type="PANTHER" id="PTHR14110:SF0">
    <property type="entry name" value="MITOCHONDRIAL IMPORT INNER MEMBRANE TRANSLOCASE SUBUNIT TIM22"/>
    <property type="match status" value="1"/>
</dbReference>
<dbReference type="GO" id="GO:0008320">
    <property type="term" value="F:protein transmembrane transporter activity"/>
    <property type="evidence" value="ECO:0007669"/>
    <property type="project" value="UniProtKB-UniRule"/>
</dbReference>
<evidence type="ECO:0000256" key="7">
    <source>
        <dbReference type="ARBA" id="ARBA00023128"/>
    </source>
</evidence>
<gene>
    <name evidence="11" type="ORF">FA10DRAFT_301489</name>
</gene>
<keyword evidence="6" id="KW-1133">Transmembrane helix</keyword>
<evidence type="ECO:0000256" key="4">
    <source>
        <dbReference type="ARBA" id="ARBA00022692"/>
    </source>
</evidence>
<keyword evidence="9" id="KW-0653">Protein transport</keyword>
<comment type="similarity">
    <text evidence="2 9">Belongs to the Tim17/Tim22/Tim23 family.</text>
</comment>
<dbReference type="FunCoup" id="A0A316YR23">
    <property type="interactions" value="326"/>
</dbReference>
<protein>
    <recommendedName>
        <fullName evidence="3 9">Mitochondrial import inner membrane translocase subunit TIM22</fullName>
    </recommendedName>
</protein>
<evidence type="ECO:0000313" key="11">
    <source>
        <dbReference type="EMBL" id="PWN90215.1"/>
    </source>
</evidence>
<name>A0A316YR23_9BASI</name>
<dbReference type="OrthoDB" id="75343at2759"/>
<evidence type="ECO:0000256" key="5">
    <source>
        <dbReference type="ARBA" id="ARBA00022792"/>
    </source>
</evidence>
<dbReference type="Proteomes" id="UP000245768">
    <property type="component" value="Unassembled WGS sequence"/>
</dbReference>
<comment type="function">
    <text evidence="9">Essential core component of the TIM22 complex, a complex that mediates the import and insertion of multi-pass transmembrane proteins into the mitochondrial inner membrane. In the TIM22 complex, it constitutes the voltage-activated and signal-gated channel. Forms a twin-pore translocase that uses the membrane potential as external driving force in 2 voltage-dependent steps.</text>
</comment>
<comment type="subcellular location">
    <subcellularLocation>
        <location evidence="1 9">Mitochondrion inner membrane</location>
        <topology evidence="1 9">Multi-pass membrane protein</topology>
    </subcellularLocation>
</comment>
<evidence type="ECO:0000256" key="9">
    <source>
        <dbReference type="RuleBase" id="RU367038"/>
    </source>
</evidence>
<dbReference type="GO" id="GO:0030943">
    <property type="term" value="F:mitochondrion targeting sequence binding"/>
    <property type="evidence" value="ECO:0007669"/>
    <property type="project" value="TreeGrafter"/>
</dbReference>
<evidence type="ECO:0000256" key="8">
    <source>
        <dbReference type="ARBA" id="ARBA00023136"/>
    </source>
</evidence>
<dbReference type="EMBL" id="KZ819636">
    <property type="protein sequence ID" value="PWN90215.1"/>
    <property type="molecule type" value="Genomic_DNA"/>
</dbReference>
<comment type="subunit">
    <text evidence="9">Component of the TIM22 complex.</text>
</comment>
<evidence type="ECO:0000256" key="1">
    <source>
        <dbReference type="ARBA" id="ARBA00004448"/>
    </source>
</evidence>
<evidence type="ECO:0000256" key="2">
    <source>
        <dbReference type="ARBA" id="ARBA00008444"/>
    </source>
</evidence>
<accession>A0A316YR23</accession>
<dbReference type="InParanoid" id="A0A316YR23"/>
<keyword evidence="12" id="KW-1185">Reference proteome</keyword>
<dbReference type="STRING" id="215250.A0A316YR23"/>
<sequence>MSMTQLPMTAPIYLPGQEPLPPGANESDRAQLAQMKYYQTLMSTGMESCPVKCVLSGAAGFALGGFFSLLSSSLSVDDPLRRSHLAAAQLQASEKGLPLPPEKTTAQQTKEFFKETGRGMYRSAKGFGKVGALYSGVECCIEGYRAKNDIWNPVLAGFVAGGILARQSGPKAIVGGGIAFAAFSGAIDLYFRKEPADEP</sequence>
<keyword evidence="8" id="KW-0472">Membrane</keyword>